<gene>
    <name evidence="1" type="ORF">TCAL_15341</name>
</gene>
<name>A0A553PJ86_TIGCA</name>
<organism evidence="1 2">
    <name type="scientific">Tigriopus californicus</name>
    <name type="common">Marine copepod</name>
    <dbReference type="NCBI Taxonomy" id="6832"/>
    <lineage>
        <taxon>Eukaryota</taxon>
        <taxon>Metazoa</taxon>
        <taxon>Ecdysozoa</taxon>
        <taxon>Arthropoda</taxon>
        <taxon>Crustacea</taxon>
        <taxon>Multicrustacea</taxon>
        <taxon>Hexanauplia</taxon>
        <taxon>Copepoda</taxon>
        <taxon>Harpacticoida</taxon>
        <taxon>Harpacticidae</taxon>
        <taxon>Tigriopus</taxon>
    </lineage>
</organism>
<evidence type="ECO:0000313" key="2">
    <source>
        <dbReference type="Proteomes" id="UP000318571"/>
    </source>
</evidence>
<dbReference type="Proteomes" id="UP000318571">
    <property type="component" value="Chromosome 11"/>
</dbReference>
<dbReference type="AlphaFoldDB" id="A0A553PJ86"/>
<keyword evidence="2" id="KW-1185">Reference proteome</keyword>
<sequence>MNNTRASADCFFTAKLGPRESEEEVEPSTVSFSAALASQSVSSSEESSLRGMMIFLSSWDGERRKARFFIDSNAFCLMLSKLESSSLSCSRGSWSRPTFCRCKSFRTLMVKPDCRASLFNDVPNFRCPKWYLRSKSPKGAARGGGLGRGGEGG</sequence>
<protein>
    <submittedName>
        <fullName evidence="1">Uncharacterized protein</fullName>
    </submittedName>
</protein>
<dbReference type="EMBL" id="VCGU01000003">
    <property type="protein sequence ID" value="TRY77755.1"/>
    <property type="molecule type" value="Genomic_DNA"/>
</dbReference>
<accession>A0A553PJ86</accession>
<evidence type="ECO:0000313" key="1">
    <source>
        <dbReference type="EMBL" id="TRY77755.1"/>
    </source>
</evidence>
<comment type="caution">
    <text evidence="1">The sequence shown here is derived from an EMBL/GenBank/DDBJ whole genome shotgun (WGS) entry which is preliminary data.</text>
</comment>
<proteinExistence type="predicted"/>
<reference evidence="1 2" key="1">
    <citation type="journal article" date="2018" name="Nat. Ecol. Evol.">
        <title>Genomic signatures of mitonuclear coevolution across populations of Tigriopus californicus.</title>
        <authorList>
            <person name="Barreto F.S."/>
            <person name="Watson E.T."/>
            <person name="Lima T.G."/>
            <person name="Willett C.S."/>
            <person name="Edmands S."/>
            <person name="Li W."/>
            <person name="Burton R.S."/>
        </authorList>
    </citation>
    <scope>NUCLEOTIDE SEQUENCE [LARGE SCALE GENOMIC DNA]</scope>
    <source>
        <strain evidence="1 2">San Diego</strain>
    </source>
</reference>